<feature type="compositionally biased region" description="Basic and acidic residues" evidence="1">
    <location>
        <begin position="76"/>
        <end position="85"/>
    </location>
</feature>
<protein>
    <submittedName>
        <fullName evidence="2">Uncharacterized protein</fullName>
    </submittedName>
</protein>
<comment type="caution">
    <text evidence="2">The sequence shown here is derived from an EMBL/GenBank/DDBJ whole genome shotgun (WGS) entry which is preliminary data.</text>
</comment>
<evidence type="ECO:0000313" key="3">
    <source>
        <dbReference type="Proteomes" id="UP000594638"/>
    </source>
</evidence>
<accession>A0A8S0RK64</accession>
<dbReference type="EMBL" id="CACTIH010003635">
    <property type="protein sequence ID" value="CAA2979869.1"/>
    <property type="molecule type" value="Genomic_DNA"/>
</dbReference>
<gene>
    <name evidence="2" type="ORF">OLEA9_A078430</name>
</gene>
<dbReference type="AlphaFoldDB" id="A0A8S0RK64"/>
<name>A0A8S0RK64_OLEEU</name>
<proteinExistence type="predicted"/>
<keyword evidence="3" id="KW-1185">Reference proteome</keyword>
<evidence type="ECO:0000256" key="1">
    <source>
        <dbReference type="SAM" id="MobiDB-lite"/>
    </source>
</evidence>
<organism evidence="2 3">
    <name type="scientific">Olea europaea subsp. europaea</name>
    <dbReference type="NCBI Taxonomy" id="158383"/>
    <lineage>
        <taxon>Eukaryota</taxon>
        <taxon>Viridiplantae</taxon>
        <taxon>Streptophyta</taxon>
        <taxon>Embryophyta</taxon>
        <taxon>Tracheophyta</taxon>
        <taxon>Spermatophyta</taxon>
        <taxon>Magnoliopsida</taxon>
        <taxon>eudicotyledons</taxon>
        <taxon>Gunneridae</taxon>
        <taxon>Pentapetalae</taxon>
        <taxon>asterids</taxon>
        <taxon>lamiids</taxon>
        <taxon>Lamiales</taxon>
        <taxon>Oleaceae</taxon>
        <taxon>Oleeae</taxon>
        <taxon>Olea</taxon>
    </lineage>
</organism>
<dbReference type="Gramene" id="OE9A078430T1">
    <property type="protein sequence ID" value="OE9A078430C1"/>
    <property type="gene ID" value="OE9A078430"/>
</dbReference>
<feature type="region of interest" description="Disordered" evidence="1">
    <location>
        <begin position="76"/>
        <end position="96"/>
    </location>
</feature>
<evidence type="ECO:0000313" key="2">
    <source>
        <dbReference type="EMBL" id="CAA2979869.1"/>
    </source>
</evidence>
<sequence length="146" mass="16684">MEREKKMVMHDKYLVKKVEEESEKLRNIQIRNDRRAYETLMNGLIEGKKSIDELDLNQINVFCSIAAEKVKELQTREELNKKDGHGPISSLAPPLPPVAIDQAIQTQVTGEIAETVHPTLIENLKTDAWFIETMFESQINCDSSES</sequence>
<reference evidence="2 3" key="1">
    <citation type="submission" date="2019-12" db="EMBL/GenBank/DDBJ databases">
        <authorList>
            <person name="Alioto T."/>
            <person name="Alioto T."/>
            <person name="Gomez Garrido J."/>
        </authorList>
    </citation>
    <scope>NUCLEOTIDE SEQUENCE [LARGE SCALE GENOMIC DNA]</scope>
</reference>
<dbReference type="Proteomes" id="UP000594638">
    <property type="component" value="Unassembled WGS sequence"/>
</dbReference>